<evidence type="ECO:0000313" key="6">
    <source>
        <dbReference type="WBParaSite" id="MCU_003054-RB"/>
    </source>
</evidence>
<dbReference type="Gene3D" id="6.10.140.2220">
    <property type="match status" value="1"/>
</dbReference>
<dbReference type="PANTHER" id="PTHR46533:SF1">
    <property type="entry name" value="ZINC FINGER MYND DOMAIN-CONTAINING PROTEIN 12"/>
    <property type="match status" value="1"/>
</dbReference>
<organism evidence="6">
    <name type="scientific">Mesocestoides corti</name>
    <name type="common">Flatworm</name>
    <dbReference type="NCBI Taxonomy" id="53468"/>
    <lineage>
        <taxon>Eukaryota</taxon>
        <taxon>Metazoa</taxon>
        <taxon>Spiralia</taxon>
        <taxon>Lophotrochozoa</taxon>
        <taxon>Platyhelminthes</taxon>
        <taxon>Cestoda</taxon>
        <taxon>Eucestoda</taxon>
        <taxon>Cyclophyllidea</taxon>
        <taxon>Mesocestoididae</taxon>
        <taxon>Mesocestoides</taxon>
    </lineage>
</organism>
<accession>A0A5K3EW23</accession>
<dbReference type="InterPro" id="IPR053248">
    <property type="entry name" value="Zinc_finger_MYND_domain"/>
</dbReference>
<keyword evidence="3" id="KW-0862">Zinc</keyword>
<dbReference type="WBParaSite" id="MCU_003054-RB">
    <property type="protein sequence ID" value="MCU_003054-RB"/>
    <property type="gene ID" value="MCU_003054"/>
</dbReference>
<reference evidence="6" key="1">
    <citation type="submission" date="2019-11" db="UniProtKB">
        <authorList>
            <consortium name="WormBaseParasite"/>
        </authorList>
    </citation>
    <scope>IDENTIFICATION</scope>
</reference>
<evidence type="ECO:0000256" key="4">
    <source>
        <dbReference type="PROSITE-ProRule" id="PRU00134"/>
    </source>
</evidence>
<dbReference type="InterPro" id="IPR002893">
    <property type="entry name" value="Znf_MYND"/>
</dbReference>
<keyword evidence="2 4" id="KW-0863">Zinc-finger</keyword>
<dbReference type="AlphaFoldDB" id="A0A5K3EW23"/>
<dbReference type="PROSITE" id="PS50865">
    <property type="entry name" value="ZF_MYND_2"/>
    <property type="match status" value="1"/>
</dbReference>
<evidence type="ECO:0000256" key="1">
    <source>
        <dbReference type="ARBA" id="ARBA00022723"/>
    </source>
</evidence>
<protein>
    <submittedName>
        <fullName evidence="6">MYND-type domain-containing protein</fullName>
    </submittedName>
</protein>
<feature type="domain" description="MYND-type" evidence="5">
    <location>
        <begin position="68"/>
        <end position="105"/>
    </location>
</feature>
<keyword evidence="1" id="KW-0479">Metal-binding</keyword>
<proteinExistence type="predicted"/>
<dbReference type="InterPro" id="IPR011990">
    <property type="entry name" value="TPR-like_helical_dom_sf"/>
</dbReference>
<dbReference type="GO" id="GO:0008270">
    <property type="term" value="F:zinc ion binding"/>
    <property type="evidence" value="ECO:0007669"/>
    <property type="project" value="UniProtKB-KW"/>
</dbReference>
<dbReference type="SUPFAM" id="SSF144232">
    <property type="entry name" value="HIT/MYND zinc finger-like"/>
    <property type="match status" value="1"/>
</dbReference>
<dbReference type="Pfam" id="PF01753">
    <property type="entry name" value="zf-MYND"/>
    <property type="match status" value="1"/>
</dbReference>
<dbReference type="PANTHER" id="PTHR46533">
    <property type="entry name" value="ZINC FINGER MYND DOMAIN-CONTAINING PROTEIN 12"/>
    <property type="match status" value="1"/>
</dbReference>
<sequence>MPPVGCEKSQGDVENEHCINVDTIKSSLNCINVSNAQCFRPQNVGSVIPPPANPFYPLSNPRDTDLKCEICSEPAYLQCSLCRVTYYCNIEHQKIDWVGIHEQICSTLGRLRKPFGFIPSEEDRRKKMEEIQHIQLKMVQITKRAGQRLLLLGMPQEAVPAALQCLKFSSSAYGMASVELVVPYLILAESSLMLKRIDQAESYLAQAQWTMLKTQHECPHAIRSALHRKMGLLYTAKGEYQAALESLAQDIFYSSCAYGPNHIRTAGGYFQMASVFYKSHCKDIEFVRNLVDRDCEDFDNRCKDGQKPTGKQQFPGADNCRPMPPALVLKERPSFDEMTACVNSQTYMSRVYKKPSVLQRPVNKDRVADDLYARVVDIWAKYLASIIASRIKRPETPCNCKRLLPEPKSDDLELDELDAVEAKQVLTTISEYRTHRTTADGVEFIALAAGRPDPRARLDLALSMLHWLINEKDKAKKHYKDAVESVGKAEKSHTLETELEQLKQMFE</sequence>
<dbReference type="Gene3D" id="1.25.40.10">
    <property type="entry name" value="Tetratricopeptide repeat domain"/>
    <property type="match status" value="1"/>
</dbReference>
<evidence type="ECO:0000256" key="2">
    <source>
        <dbReference type="ARBA" id="ARBA00022771"/>
    </source>
</evidence>
<evidence type="ECO:0000256" key="3">
    <source>
        <dbReference type="ARBA" id="ARBA00022833"/>
    </source>
</evidence>
<dbReference type="SUPFAM" id="SSF48452">
    <property type="entry name" value="TPR-like"/>
    <property type="match status" value="1"/>
</dbReference>
<dbReference type="PROSITE" id="PS01360">
    <property type="entry name" value="ZF_MYND_1"/>
    <property type="match status" value="1"/>
</dbReference>
<evidence type="ECO:0000259" key="5">
    <source>
        <dbReference type="PROSITE" id="PS50865"/>
    </source>
</evidence>
<name>A0A5K3EW23_MESCO</name>